<reference evidence="1" key="1">
    <citation type="submission" date="2020-05" db="EMBL/GenBank/DDBJ databases">
        <title>Large-scale comparative analyses of tick genomes elucidate their genetic diversity and vector capacities.</title>
        <authorList>
            <person name="Jia N."/>
            <person name="Wang J."/>
            <person name="Shi W."/>
            <person name="Du L."/>
            <person name="Sun Y."/>
            <person name="Zhan W."/>
            <person name="Jiang J."/>
            <person name="Wang Q."/>
            <person name="Zhang B."/>
            <person name="Ji P."/>
            <person name="Sakyi L.B."/>
            <person name="Cui X."/>
            <person name="Yuan T."/>
            <person name="Jiang B."/>
            <person name="Yang W."/>
            <person name="Lam T.T.-Y."/>
            <person name="Chang Q."/>
            <person name="Ding S."/>
            <person name="Wang X."/>
            <person name="Zhu J."/>
            <person name="Ruan X."/>
            <person name="Zhao L."/>
            <person name="Wei J."/>
            <person name="Que T."/>
            <person name="Du C."/>
            <person name="Cheng J."/>
            <person name="Dai P."/>
            <person name="Han X."/>
            <person name="Huang E."/>
            <person name="Gao Y."/>
            <person name="Liu J."/>
            <person name="Shao H."/>
            <person name="Ye R."/>
            <person name="Li L."/>
            <person name="Wei W."/>
            <person name="Wang X."/>
            <person name="Wang C."/>
            <person name="Yang T."/>
            <person name="Huo Q."/>
            <person name="Li W."/>
            <person name="Guo W."/>
            <person name="Chen H."/>
            <person name="Zhou L."/>
            <person name="Ni X."/>
            <person name="Tian J."/>
            <person name="Zhou Y."/>
            <person name="Sheng Y."/>
            <person name="Liu T."/>
            <person name="Pan Y."/>
            <person name="Xia L."/>
            <person name="Li J."/>
            <person name="Zhao F."/>
            <person name="Cao W."/>
        </authorList>
    </citation>
    <scope>NUCLEOTIDE SEQUENCE</scope>
    <source>
        <strain evidence="1">Dsil-2018</strain>
    </source>
</reference>
<accession>A0ACB8C7Z1</accession>
<keyword evidence="2" id="KW-1185">Reference proteome</keyword>
<comment type="caution">
    <text evidence="1">The sequence shown here is derived from an EMBL/GenBank/DDBJ whole genome shotgun (WGS) entry which is preliminary data.</text>
</comment>
<protein>
    <submittedName>
        <fullName evidence="1">Uncharacterized protein</fullName>
    </submittedName>
</protein>
<sequence>MIARITKASRMPPNLPREEQKIVIRPRRGLCLARLEADIVMTAVITAANVRKTAAKADTICANPTQNIIVISTPDQERARYYASVRSLYIGGRNYETHAYYTAPHGTVRAPSLLRSVASQ</sequence>
<organism evidence="1 2">
    <name type="scientific">Dermacentor silvarum</name>
    <name type="common">Tick</name>
    <dbReference type="NCBI Taxonomy" id="543639"/>
    <lineage>
        <taxon>Eukaryota</taxon>
        <taxon>Metazoa</taxon>
        <taxon>Ecdysozoa</taxon>
        <taxon>Arthropoda</taxon>
        <taxon>Chelicerata</taxon>
        <taxon>Arachnida</taxon>
        <taxon>Acari</taxon>
        <taxon>Parasitiformes</taxon>
        <taxon>Ixodida</taxon>
        <taxon>Ixodoidea</taxon>
        <taxon>Ixodidae</taxon>
        <taxon>Rhipicephalinae</taxon>
        <taxon>Dermacentor</taxon>
    </lineage>
</organism>
<evidence type="ECO:0000313" key="2">
    <source>
        <dbReference type="Proteomes" id="UP000821865"/>
    </source>
</evidence>
<dbReference type="Proteomes" id="UP000821865">
    <property type="component" value="Chromosome 8"/>
</dbReference>
<name>A0ACB8C7Z1_DERSI</name>
<evidence type="ECO:0000313" key="1">
    <source>
        <dbReference type="EMBL" id="KAH7936996.1"/>
    </source>
</evidence>
<gene>
    <name evidence="1" type="ORF">HPB49_006999</name>
</gene>
<dbReference type="EMBL" id="CM023477">
    <property type="protein sequence ID" value="KAH7936996.1"/>
    <property type="molecule type" value="Genomic_DNA"/>
</dbReference>
<proteinExistence type="predicted"/>